<dbReference type="Gene3D" id="1.25.40.10">
    <property type="entry name" value="Tetratricopeptide repeat domain"/>
    <property type="match status" value="1"/>
</dbReference>
<sequence>MSKRRRSKHTNGKTEAQAATPTPAINAPAPEPLSRVENKGEESALPAPRGAGFGVHAAVVGVLLGLCASLYVWTADFPMAFDDHTYLKDNPFFRSGSTFEYLKDFKEFATRPARIGADPDYAVNAIMRPVSYASFQMNYKLDGFNPHWYRLVNVAIHALNSVLIYAMVTVLLRRSKLSAGLRRSSVLFIAAASALLFAAHPLATESVTYIIQRFTSLVVLLSLTSLCLHFASVSVERKWARWLLRGGAVVSLLLAMQTKEDAFMIPLVAVMLDWLVMGAGLRKAVLRGLPLLLCMPLIPVLVFMTAAAQRGGFDFNAAMNIVNSRDTPLNHWQYFVSELTVMTHYLRQMFWPKGMNLDPEWPVYGSLFQGPVLMALAVLTGMVLTAWGLFRRFRQDVRFVMVFACVAWFFVTISVSSALTPLPDLVAEHRSYLPSIGIFILVACLLDWLRSSSSGARARMMQVGVPVLALACVGALSWKTCVRNNVWRTRESLWEDTVAKSPGKYRTWGNLGAAYSDAGKNEKAVQCFREALKVEPRFQNGLLNLSNSLLRLNRPKEALDTTMQLISLDKNATTKPPVAFTLGLSLAGVGRYDEAVAVFRDILRAIPNDVQTHKALGLVYHQTGLPHRALDHYHVAESVQPNDAQLKNLIQAAEVALAEKGRPR</sequence>
<accession>A0ABW0KM97</accession>
<name>A0ABW0KM97_9BACT</name>
<dbReference type="Pfam" id="PF13432">
    <property type="entry name" value="TPR_16"/>
    <property type="match status" value="1"/>
</dbReference>
<feature type="compositionally biased region" description="Basic residues" evidence="4">
    <location>
        <begin position="1"/>
        <end position="11"/>
    </location>
</feature>
<reference evidence="7" key="1">
    <citation type="journal article" date="2019" name="Int. J. Syst. Evol. Microbiol.">
        <title>The Global Catalogue of Microorganisms (GCM) 10K type strain sequencing project: providing services to taxonomists for standard genome sequencing and annotation.</title>
        <authorList>
            <consortium name="The Broad Institute Genomics Platform"/>
            <consortium name="The Broad Institute Genome Sequencing Center for Infectious Disease"/>
            <person name="Wu L."/>
            <person name="Ma J."/>
        </authorList>
    </citation>
    <scope>NUCLEOTIDE SEQUENCE [LARGE SCALE GENOMIC DNA]</scope>
    <source>
        <strain evidence="7">CGMCC 4.1469</strain>
    </source>
</reference>
<feature type="repeat" description="TPR" evidence="3">
    <location>
        <begin position="505"/>
        <end position="538"/>
    </location>
</feature>
<feature type="transmembrane region" description="Helical" evidence="5">
    <location>
        <begin position="184"/>
        <end position="203"/>
    </location>
</feature>
<evidence type="ECO:0000313" key="6">
    <source>
        <dbReference type="EMBL" id="MFC5454182.1"/>
    </source>
</evidence>
<dbReference type="RefSeq" id="WP_377163992.1">
    <property type="nucleotide sequence ID" value="NZ_JBHSMQ010000001.1"/>
</dbReference>
<feature type="repeat" description="TPR" evidence="3">
    <location>
        <begin position="610"/>
        <end position="643"/>
    </location>
</feature>
<feature type="transmembrane region" description="Helical" evidence="5">
    <location>
        <begin position="148"/>
        <end position="172"/>
    </location>
</feature>
<dbReference type="InterPro" id="IPR019734">
    <property type="entry name" value="TPR_rpt"/>
</dbReference>
<gene>
    <name evidence="6" type="ORF">ACFQDI_04875</name>
</gene>
<evidence type="ECO:0000256" key="3">
    <source>
        <dbReference type="PROSITE-ProRule" id="PRU00339"/>
    </source>
</evidence>
<keyword evidence="7" id="KW-1185">Reference proteome</keyword>
<evidence type="ECO:0000256" key="2">
    <source>
        <dbReference type="ARBA" id="ARBA00022803"/>
    </source>
</evidence>
<dbReference type="SUPFAM" id="SSF48452">
    <property type="entry name" value="TPR-like"/>
    <property type="match status" value="1"/>
</dbReference>
<dbReference type="SMART" id="SM00028">
    <property type="entry name" value="TPR"/>
    <property type="match status" value="4"/>
</dbReference>
<dbReference type="EMBL" id="JBHSMQ010000001">
    <property type="protein sequence ID" value="MFC5454182.1"/>
    <property type="molecule type" value="Genomic_DNA"/>
</dbReference>
<evidence type="ECO:0000256" key="4">
    <source>
        <dbReference type="SAM" id="MobiDB-lite"/>
    </source>
</evidence>
<dbReference type="InterPro" id="IPR052346">
    <property type="entry name" value="O-mannosyl-transferase_TMTC"/>
</dbReference>
<evidence type="ECO:0000256" key="1">
    <source>
        <dbReference type="ARBA" id="ARBA00022737"/>
    </source>
</evidence>
<organism evidence="6 7">
    <name type="scientific">Prosthecobacter fluviatilis</name>
    <dbReference type="NCBI Taxonomy" id="445931"/>
    <lineage>
        <taxon>Bacteria</taxon>
        <taxon>Pseudomonadati</taxon>
        <taxon>Verrucomicrobiota</taxon>
        <taxon>Verrucomicrobiia</taxon>
        <taxon>Verrucomicrobiales</taxon>
        <taxon>Verrucomicrobiaceae</taxon>
        <taxon>Prosthecobacter</taxon>
    </lineage>
</organism>
<dbReference type="PANTHER" id="PTHR44227">
    <property type="match status" value="1"/>
</dbReference>
<dbReference type="PROSITE" id="PS50005">
    <property type="entry name" value="TPR"/>
    <property type="match status" value="3"/>
</dbReference>
<feature type="transmembrane region" description="Helical" evidence="5">
    <location>
        <begin position="431"/>
        <end position="449"/>
    </location>
</feature>
<feature type="transmembrane region" description="Helical" evidence="5">
    <location>
        <begin position="288"/>
        <end position="308"/>
    </location>
</feature>
<keyword evidence="1" id="KW-0677">Repeat</keyword>
<comment type="caution">
    <text evidence="6">The sequence shown here is derived from an EMBL/GenBank/DDBJ whole genome shotgun (WGS) entry which is preliminary data.</text>
</comment>
<feature type="transmembrane region" description="Helical" evidence="5">
    <location>
        <begin position="397"/>
        <end position="419"/>
    </location>
</feature>
<proteinExistence type="predicted"/>
<feature type="transmembrane region" description="Helical" evidence="5">
    <location>
        <begin position="53"/>
        <end position="73"/>
    </location>
</feature>
<evidence type="ECO:0000313" key="7">
    <source>
        <dbReference type="Proteomes" id="UP001596052"/>
    </source>
</evidence>
<dbReference type="Pfam" id="PF00515">
    <property type="entry name" value="TPR_1"/>
    <property type="match status" value="1"/>
</dbReference>
<keyword evidence="5" id="KW-0472">Membrane</keyword>
<feature type="region of interest" description="Disordered" evidence="4">
    <location>
        <begin position="1"/>
        <end position="45"/>
    </location>
</feature>
<feature type="transmembrane region" description="Helical" evidence="5">
    <location>
        <begin position="367"/>
        <end position="390"/>
    </location>
</feature>
<dbReference type="InterPro" id="IPR011990">
    <property type="entry name" value="TPR-like_helical_dom_sf"/>
</dbReference>
<feature type="repeat" description="TPR" evidence="3">
    <location>
        <begin position="576"/>
        <end position="609"/>
    </location>
</feature>
<keyword evidence="5" id="KW-0812">Transmembrane</keyword>
<feature type="compositionally biased region" description="Low complexity" evidence="4">
    <location>
        <begin position="16"/>
        <end position="28"/>
    </location>
</feature>
<dbReference type="PANTHER" id="PTHR44227:SF3">
    <property type="entry name" value="PROTEIN O-MANNOSYL-TRANSFERASE TMTC4"/>
    <property type="match status" value="1"/>
</dbReference>
<dbReference type="Proteomes" id="UP001596052">
    <property type="component" value="Unassembled WGS sequence"/>
</dbReference>
<feature type="transmembrane region" description="Helical" evidence="5">
    <location>
        <begin position="209"/>
        <end position="232"/>
    </location>
</feature>
<keyword evidence="5" id="KW-1133">Transmembrane helix</keyword>
<protein>
    <submittedName>
        <fullName evidence="6">Tetratricopeptide repeat protein</fullName>
    </submittedName>
</protein>
<evidence type="ECO:0000256" key="5">
    <source>
        <dbReference type="SAM" id="Phobius"/>
    </source>
</evidence>
<keyword evidence="2 3" id="KW-0802">TPR repeat</keyword>
<dbReference type="PROSITE" id="PS50293">
    <property type="entry name" value="TPR_REGION"/>
    <property type="match status" value="1"/>
</dbReference>